<dbReference type="SUPFAM" id="SSF52540">
    <property type="entry name" value="P-loop containing nucleoside triphosphate hydrolases"/>
    <property type="match status" value="1"/>
</dbReference>
<name>A0ABY7HCN1_9BACT</name>
<dbReference type="CDD" id="cd03264">
    <property type="entry name" value="ABC_drug_resistance_like"/>
    <property type="match status" value="1"/>
</dbReference>
<dbReference type="PROSITE" id="PS50893">
    <property type="entry name" value="ABC_TRANSPORTER_2"/>
    <property type="match status" value="1"/>
</dbReference>
<dbReference type="SMART" id="SM00382">
    <property type="entry name" value="AAA"/>
    <property type="match status" value="1"/>
</dbReference>
<dbReference type="InterPro" id="IPR027417">
    <property type="entry name" value="P-loop_NTPase"/>
</dbReference>
<evidence type="ECO:0000313" key="6">
    <source>
        <dbReference type="EMBL" id="WAS97019.1"/>
    </source>
</evidence>
<dbReference type="EMBL" id="CP114040">
    <property type="protein sequence ID" value="WAS97019.1"/>
    <property type="molecule type" value="Genomic_DNA"/>
</dbReference>
<organism evidence="6 7">
    <name type="scientific">Nannocystis punicea</name>
    <dbReference type="NCBI Taxonomy" id="2995304"/>
    <lineage>
        <taxon>Bacteria</taxon>
        <taxon>Pseudomonadati</taxon>
        <taxon>Myxococcota</taxon>
        <taxon>Polyangia</taxon>
        <taxon>Nannocystales</taxon>
        <taxon>Nannocystaceae</taxon>
        <taxon>Nannocystis</taxon>
    </lineage>
</organism>
<dbReference type="GO" id="GO:0005524">
    <property type="term" value="F:ATP binding"/>
    <property type="evidence" value="ECO:0007669"/>
    <property type="project" value="UniProtKB-KW"/>
</dbReference>
<sequence length="298" mass="32150">MQLQIRNLSKTYPNGVRALRGVDLTIGAGMFGLLGPNGAGKSTLMRTIATLQDPDGGSVRFGDIDVLTQKDRLRGVLGYLPQEFGLYPNLSAEAILDHFAVLKGIVDAKQRKAQVAALLEQTNLTAARKNAVGGFSGGMKQRLGIAIALLGRPQLVIVDEPTAGLDPTERHRFLNLLADIGEDVVVILSTHIVEDVRELCREFAIIAAGEVKFSGEPAAVIDGLRGKIWRRVVARAELEDMQRKLRVISTRLVTGQPVIHVFHDGSPGPEFQAVEPDLEDVYFYHITGAAQGAASEAA</sequence>
<keyword evidence="4 6" id="KW-0067">ATP-binding</keyword>
<gene>
    <name evidence="6" type="ORF">O0S08_12795</name>
</gene>
<evidence type="ECO:0000259" key="5">
    <source>
        <dbReference type="PROSITE" id="PS50893"/>
    </source>
</evidence>
<dbReference type="RefSeq" id="WP_269039383.1">
    <property type="nucleotide sequence ID" value="NZ_CP114040.1"/>
</dbReference>
<dbReference type="InterPro" id="IPR003439">
    <property type="entry name" value="ABC_transporter-like_ATP-bd"/>
</dbReference>
<comment type="similarity">
    <text evidence="1">Belongs to the ABC transporter superfamily.</text>
</comment>
<reference evidence="6" key="1">
    <citation type="submission" date="2022-11" db="EMBL/GenBank/DDBJ databases">
        <title>Minimal conservation of predation-associated metabolite biosynthetic gene clusters underscores biosynthetic potential of Myxococcota including descriptions for ten novel species: Archangium lansinium sp. nov., Myxococcus landrumus sp. nov., Nannocystis bai.</title>
        <authorList>
            <person name="Ahearne A."/>
            <person name="Stevens C."/>
            <person name="Dowd S."/>
        </authorList>
    </citation>
    <scope>NUCLEOTIDE SEQUENCE</scope>
    <source>
        <strain evidence="6">Fl3</strain>
    </source>
</reference>
<evidence type="ECO:0000256" key="4">
    <source>
        <dbReference type="ARBA" id="ARBA00022840"/>
    </source>
</evidence>
<evidence type="ECO:0000256" key="2">
    <source>
        <dbReference type="ARBA" id="ARBA00022448"/>
    </source>
</evidence>
<dbReference type="PANTHER" id="PTHR43335:SF2">
    <property type="entry name" value="ABC TRANSPORTER, ATP-BINDING PROTEIN"/>
    <property type="match status" value="1"/>
</dbReference>
<dbReference type="PROSITE" id="PS00211">
    <property type="entry name" value="ABC_TRANSPORTER_1"/>
    <property type="match status" value="1"/>
</dbReference>
<evidence type="ECO:0000256" key="1">
    <source>
        <dbReference type="ARBA" id="ARBA00005417"/>
    </source>
</evidence>
<dbReference type="InterPro" id="IPR003593">
    <property type="entry name" value="AAA+_ATPase"/>
</dbReference>
<accession>A0ABY7HCN1</accession>
<dbReference type="Proteomes" id="UP001164459">
    <property type="component" value="Chromosome"/>
</dbReference>
<dbReference type="Pfam" id="PF00005">
    <property type="entry name" value="ABC_tran"/>
    <property type="match status" value="1"/>
</dbReference>
<evidence type="ECO:0000313" key="7">
    <source>
        <dbReference type="Proteomes" id="UP001164459"/>
    </source>
</evidence>
<evidence type="ECO:0000256" key="3">
    <source>
        <dbReference type="ARBA" id="ARBA00022741"/>
    </source>
</evidence>
<protein>
    <submittedName>
        <fullName evidence="6">ABC transporter ATP-binding protein</fullName>
    </submittedName>
</protein>
<dbReference type="Gene3D" id="3.40.50.300">
    <property type="entry name" value="P-loop containing nucleotide triphosphate hydrolases"/>
    <property type="match status" value="1"/>
</dbReference>
<keyword evidence="2" id="KW-0813">Transport</keyword>
<keyword evidence="3" id="KW-0547">Nucleotide-binding</keyword>
<dbReference type="InterPro" id="IPR017871">
    <property type="entry name" value="ABC_transporter-like_CS"/>
</dbReference>
<proteinExistence type="inferred from homology"/>
<dbReference type="PANTHER" id="PTHR43335">
    <property type="entry name" value="ABC TRANSPORTER, ATP-BINDING PROTEIN"/>
    <property type="match status" value="1"/>
</dbReference>
<keyword evidence="7" id="KW-1185">Reference proteome</keyword>
<feature type="domain" description="ABC transporter" evidence="5">
    <location>
        <begin position="3"/>
        <end position="233"/>
    </location>
</feature>